<organism evidence="3 4">
    <name type="scientific">Blastopirellula sediminis</name>
    <dbReference type="NCBI Taxonomy" id="2894196"/>
    <lineage>
        <taxon>Bacteria</taxon>
        <taxon>Pseudomonadati</taxon>
        <taxon>Planctomycetota</taxon>
        <taxon>Planctomycetia</taxon>
        <taxon>Pirellulales</taxon>
        <taxon>Pirellulaceae</taxon>
        <taxon>Blastopirellula</taxon>
    </lineage>
</organism>
<dbReference type="RefSeq" id="WP_230224884.1">
    <property type="nucleotide sequence ID" value="NZ_JAJKFT010000010.1"/>
</dbReference>
<dbReference type="EMBL" id="JAJKFT010000010">
    <property type="protein sequence ID" value="MCC9632027.1"/>
    <property type="molecule type" value="Genomic_DNA"/>
</dbReference>
<protein>
    <submittedName>
        <fullName evidence="3">Uncharacterized protein</fullName>
    </submittedName>
</protein>
<comment type="caution">
    <text evidence="3">The sequence shown here is derived from an EMBL/GenBank/DDBJ whole genome shotgun (WGS) entry which is preliminary data.</text>
</comment>
<feature type="region of interest" description="Disordered" evidence="1">
    <location>
        <begin position="167"/>
        <end position="187"/>
    </location>
</feature>
<feature type="transmembrane region" description="Helical" evidence="2">
    <location>
        <begin position="89"/>
        <end position="122"/>
    </location>
</feature>
<feature type="transmembrane region" description="Helical" evidence="2">
    <location>
        <begin position="142"/>
        <end position="161"/>
    </location>
</feature>
<sequence>MKRTDAPPERENPFQSPSATIRVAPSDPHAENEFMVGVVLSFALALVLFLYHPLVGFMATIGVAIVVMRAWLEISRKQVVGWKLRRWDATWILLASAGRIAIAAVFGIGITGIASVAGAALFEAIPSLADRFSPFDAILVDGAVGLTGTFALLLLLGPASVETLRRRKLSQTTSAPNEHGGESRETN</sequence>
<accession>A0A9X1MT60</accession>
<dbReference type="AlphaFoldDB" id="A0A9X1MT60"/>
<keyword evidence="2" id="KW-0472">Membrane</keyword>
<dbReference type="Proteomes" id="UP001139103">
    <property type="component" value="Unassembled WGS sequence"/>
</dbReference>
<feature type="transmembrane region" description="Helical" evidence="2">
    <location>
        <begin position="35"/>
        <end position="68"/>
    </location>
</feature>
<gene>
    <name evidence="3" type="ORF">LOC68_26845</name>
</gene>
<name>A0A9X1MT60_9BACT</name>
<keyword evidence="2" id="KW-1133">Transmembrane helix</keyword>
<evidence type="ECO:0000313" key="3">
    <source>
        <dbReference type="EMBL" id="MCC9632027.1"/>
    </source>
</evidence>
<evidence type="ECO:0000256" key="2">
    <source>
        <dbReference type="SAM" id="Phobius"/>
    </source>
</evidence>
<evidence type="ECO:0000256" key="1">
    <source>
        <dbReference type="SAM" id="MobiDB-lite"/>
    </source>
</evidence>
<keyword evidence="2" id="KW-0812">Transmembrane</keyword>
<proteinExistence type="predicted"/>
<evidence type="ECO:0000313" key="4">
    <source>
        <dbReference type="Proteomes" id="UP001139103"/>
    </source>
</evidence>
<keyword evidence="4" id="KW-1185">Reference proteome</keyword>
<reference evidence="3" key="1">
    <citation type="submission" date="2021-11" db="EMBL/GenBank/DDBJ databases">
        <title>Genome sequence.</title>
        <authorList>
            <person name="Sun Q."/>
        </authorList>
    </citation>
    <scope>NUCLEOTIDE SEQUENCE</scope>
    <source>
        <strain evidence="3">JC732</strain>
    </source>
</reference>